<name>A0AAW0EGZ3_9AGAR</name>
<evidence type="ECO:0000256" key="4">
    <source>
        <dbReference type="SAM" id="MobiDB-lite"/>
    </source>
</evidence>
<comment type="caution">
    <text evidence="6">The sequence shown here is derived from an EMBL/GenBank/DDBJ whole genome shotgun (WGS) entry which is preliminary data.</text>
</comment>
<dbReference type="SMART" id="SM00398">
    <property type="entry name" value="HMG"/>
    <property type="match status" value="1"/>
</dbReference>
<sequence>MSSIASFTQQIPYQVEHEQYIQYPAPNYYPQPQTDTTFSNQYYYNTGVHTGYAAFVGYDTSASSSPESYHSVDTPPSTPPSSDHALNPSIELPRRVSRRGPNHIPRPRNAFMIFRSELCASGKISKKVEGDNRHISITAAAIWKAMPDHEKQNYQAAAEVEKIKHRQLYPDYRFTPTIRTTKPLKRKVNRNSAKDKERSRQVAQFIIAGKIGDELEEAVRNLDEGSDDGIQFIPSPNPISPASHLTSQRHTEVRGWVPHDGLPETVNPQSVLRQSPLPSTQFPPNYAPCLPTGWGNHCDPSCTVGIPRSRSRTPGRVRVELYEDVVAAGKLR</sequence>
<feature type="compositionally biased region" description="Low complexity" evidence="4">
    <location>
        <begin position="71"/>
        <end position="83"/>
    </location>
</feature>
<feature type="DNA-binding region" description="HMG box" evidence="3">
    <location>
        <begin position="104"/>
        <end position="173"/>
    </location>
</feature>
<dbReference type="AlphaFoldDB" id="A0AAW0EGZ3"/>
<dbReference type="Pfam" id="PF00505">
    <property type="entry name" value="HMG_box"/>
    <property type="match status" value="1"/>
</dbReference>
<reference evidence="6 7" key="1">
    <citation type="journal article" date="2024" name="J Genomics">
        <title>Draft genome sequencing and assembly of Favolaschia claudopus CIRM-BRFM 2984 isolated from oak limbs.</title>
        <authorList>
            <person name="Navarro D."/>
            <person name="Drula E."/>
            <person name="Chaduli D."/>
            <person name="Cazenave R."/>
            <person name="Ahrendt S."/>
            <person name="Wang J."/>
            <person name="Lipzen A."/>
            <person name="Daum C."/>
            <person name="Barry K."/>
            <person name="Grigoriev I.V."/>
            <person name="Favel A."/>
            <person name="Rosso M.N."/>
            <person name="Martin F."/>
        </authorList>
    </citation>
    <scope>NUCLEOTIDE SEQUENCE [LARGE SCALE GENOMIC DNA]</scope>
    <source>
        <strain evidence="6 7">CIRM-BRFM 2984</strain>
    </source>
</reference>
<dbReference type="Gene3D" id="1.10.30.10">
    <property type="entry name" value="High mobility group box domain"/>
    <property type="match status" value="1"/>
</dbReference>
<organism evidence="6 7">
    <name type="scientific">Favolaschia claudopus</name>
    <dbReference type="NCBI Taxonomy" id="2862362"/>
    <lineage>
        <taxon>Eukaryota</taxon>
        <taxon>Fungi</taxon>
        <taxon>Dikarya</taxon>
        <taxon>Basidiomycota</taxon>
        <taxon>Agaricomycotina</taxon>
        <taxon>Agaricomycetes</taxon>
        <taxon>Agaricomycetidae</taxon>
        <taxon>Agaricales</taxon>
        <taxon>Marasmiineae</taxon>
        <taxon>Mycenaceae</taxon>
        <taxon>Favolaschia</taxon>
    </lineage>
</organism>
<keyword evidence="1 3" id="KW-0238">DNA-binding</keyword>
<dbReference type="CDD" id="cd01389">
    <property type="entry name" value="HMG-box_ROX1-like"/>
    <property type="match status" value="1"/>
</dbReference>
<evidence type="ECO:0000313" key="6">
    <source>
        <dbReference type="EMBL" id="KAK7064729.1"/>
    </source>
</evidence>
<evidence type="ECO:0000259" key="5">
    <source>
        <dbReference type="PROSITE" id="PS50118"/>
    </source>
</evidence>
<dbReference type="PROSITE" id="PS50118">
    <property type="entry name" value="HMG_BOX_2"/>
    <property type="match status" value="1"/>
</dbReference>
<protein>
    <submittedName>
        <fullName evidence="6">Specific transcriptional repressor</fullName>
    </submittedName>
</protein>
<dbReference type="PANTHER" id="PTHR45789:SF2">
    <property type="entry name" value="FI18025P1"/>
    <property type="match status" value="1"/>
</dbReference>
<evidence type="ECO:0000313" key="7">
    <source>
        <dbReference type="Proteomes" id="UP001362999"/>
    </source>
</evidence>
<evidence type="ECO:0000256" key="3">
    <source>
        <dbReference type="PROSITE-ProRule" id="PRU00267"/>
    </source>
</evidence>
<evidence type="ECO:0000256" key="1">
    <source>
        <dbReference type="ARBA" id="ARBA00023125"/>
    </source>
</evidence>
<dbReference type="GO" id="GO:0005634">
    <property type="term" value="C:nucleus"/>
    <property type="evidence" value="ECO:0007669"/>
    <property type="project" value="UniProtKB-UniRule"/>
</dbReference>
<keyword evidence="7" id="KW-1185">Reference proteome</keyword>
<proteinExistence type="predicted"/>
<gene>
    <name evidence="6" type="ORF">R3P38DRAFT_2826147</name>
</gene>
<dbReference type="PANTHER" id="PTHR45789">
    <property type="entry name" value="FI18025P1"/>
    <property type="match status" value="1"/>
</dbReference>
<dbReference type="GO" id="GO:0000978">
    <property type="term" value="F:RNA polymerase II cis-regulatory region sequence-specific DNA binding"/>
    <property type="evidence" value="ECO:0007669"/>
    <property type="project" value="TreeGrafter"/>
</dbReference>
<accession>A0AAW0EGZ3</accession>
<dbReference type="InterPro" id="IPR009071">
    <property type="entry name" value="HMG_box_dom"/>
</dbReference>
<dbReference type="EMBL" id="JAWWNJ010000001">
    <property type="protein sequence ID" value="KAK7064729.1"/>
    <property type="molecule type" value="Genomic_DNA"/>
</dbReference>
<dbReference type="Proteomes" id="UP001362999">
    <property type="component" value="Unassembled WGS sequence"/>
</dbReference>
<feature type="region of interest" description="Disordered" evidence="4">
    <location>
        <begin position="64"/>
        <end position="88"/>
    </location>
</feature>
<dbReference type="InterPro" id="IPR051356">
    <property type="entry name" value="SOX/SOX-like_TF"/>
</dbReference>
<dbReference type="InterPro" id="IPR036910">
    <property type="entry name" value="HMG_box_dom_sf"/>
</dbReference>
<dbReference type="GO" id="GO:0000981">
    <property type="term" value="F:DNA-binding transcription factor activity, RNA polymerase II-specific"/>
    <property type="evidence" value="ECO:0007669"/>
    <property type="project" value="TreeGrafter"/>
</dbReference>
<evidence type="ECO:0000256" key="2">
    <source>
        <dbReference type="ARBA" id="ARBA00023242"/>
    </source>
</evidence>
<feature type="domain" description="HMG box" evidence="5">
    <location>
        <begin position="104"/>
        <end position="173"/>
    </location>
</feature>
<keyword evidence="2 3" id="KW-0539">Nucleus</keyword>
<dbReference type="SUPFAM" id="SSF47095">
    <property type="entry name" value="HMG-box"/>
    <property type="match status" value="1"/>
</dbReference>